<dbReference type="Gene3D" id="1.25.40.10">
    <property type="entry name" value="Tetratricopeptide repeat domain"/>
    <property type="match status" value="1"/>
</dbReference>
<evidence type="ECO:0008006" key="3">
    <source>
        <dbReference type="Google" id="ProtNLM"/>
    </source>
</evidence>
<proteinExistence type="predicted"/>
<accession>A0ABU7JI76</accession>
<gene>
    <name evidence="1" type="ORF">QWF21_13055</name>
</gene>
<reference evidence="1 2" key="1">
    <citation type="submission" date="2023-06" db="EMBL/GenBank/DDBJ databases">
        <title>Alkalimonas sp., MEB004 an alkaliphilic bacterium isolated from Lonar Lake, India.</title>
        <authorList>
            <person name="Joshi A."/>
            <person name="Thite S."/>
        </authorList>
    </citation>
    <scope>NUCLEOTIDE SEQUENCE [LARGE SCALE GENOMIC DNA]</scope>
    <source>
        <strain evidence="1 2">MEB004</strain>
    </source>
</reference>
<dbReference type="SUPFAM" id="SSF81901">
    <property type="entry name" value="HCP-like"/>
    <property type="match status" value="1"/>
</dbReference>
<dbReference type="RefSeq" id="WP_330088495.1">
    <property type="nucleotide sequence ID" value="NZ_JAUGZK010000010.1"/>
</dbReference>
<dbReference type="EMBL" id="JAUGZK010000010">
    <property type="protein sequence ID" value="MEE2025175.1"/>
    <property type="molecule type" value="Genomic_DNA"/>
</dbReference>
<evidence type="ECO:0000313" key="1">
    <source>
        <dbReference type="EMBL" id="MEE2025175.1"/>
    </source>
</evidence>
<dbReference type="InterPro" id="IPR006597">
    <property type="entry name" value="Sel1-like"/>
</dbReference>
<name>A0ABU7JI76_9GAMM</name>
<sequence length="164" mass="18247">MTFKTSRQHLAAMKKLTLAELEDKLLEHQQLLNALVKDSGILLPQLLQAPALNELNATIFTDALKAYAKKDYAIAAQKFRQAAMLGHAKAQYYFGLMFLKGLGLPASAKHAYSWLLLAAKQRDTSAAQLLQSLQSKLPAELLQQATELAAERYESIEDRKHALI</sequence>
<organism evidence="1 2">
    <name type="scientific">Alkalimonas mucilaginosa</name>
    <dbReference type="NCBI Taxonomy" id="3057676"/>
    <lineage>
        <taxon>Bacteria</taxon>
        <taxon>Pseudomonadati</taxon>
        <taxon>Pseudomonadota</taxon>
        <taxon>Gammaproteobacteria</taxon>
        <taxon>Alkalimonas</taxon>
    </lineage>
</organism>
<dbReference type="Proteomes" id="UP001339167">
    <property type="component" value="Unassembled WGS sequence"/>
</dbReference>
<evidence type="ECO:0000313" key="2">
    <source>
        <dbReference type="Proteomes" id="UP001339167"/>
    </source>
</evidence>
<comment type="caution">
    <text evidence="1">The sequence shown here is derived from an EMBL/GenBank/DDBJ whole genome shotgun (WGS) entry which is preliminary data.</text>
</comment>
<dbReference type="InterPro" id="IPR011990">
    <property type="entry name" value="TPR-like_helical_dom_sf"/>
</dbReference>
<keyword evidence="2" id="KW-1185">Reference proteome</keyword>
<dbReference type="SMART" id="SM00671">
    <property type="entry name" value="SEL1"/>
    <property type="match status" value="1"/>
</dbReference>
<protein>
    <recommendedName>
        <fullName evidence="3">Sel1 repeat family protein</fullName>
    </recommendedName>
</protein>